<evidence type="ECO:0000259" key="1">
    <source>
        <dbReference type="Pfam" id="PF13649"/>
    </source>
</evidence>
<dbReference type="Pfam" id="PF13649">
    <property type="entry name" value="Methyltransf_25"/>
    <property type="match status" value="1"/>
</dbReference>
<dbReference type="AlphaFoldDB" id="A0A1H9EP63"/>
<protein>
    <submittedName>
        <fullName evidence="2">Demethylmenaquinone methyltransferase / 2-methoxy-6-polyprenyl-1,4-benzoquinol methylase</fullName>
    </submittedName>
</protein>
<gene>
    <name evidence="2" type="ORF">SAMN05216195_10233</name>
</gene>
<dbReference type="CDD" id="cd02440">
    <property type="entry name" value="AdoMet_MTases"/>
    <property type="match status" value="1"/>
</dbReference>
<keyword evidence="3" id="KW-1185">Reference proteome</keyword>
<dbReference type="NCBIfam" id="NF043040">
    <property type="entry name" value="corrin_prot_MT"/>
    <property type="match status" value="1"/>
</dbReference>
<dbReference type="Gene3D" id="3.40.50.150">
    <property type="entry name" value="Vaccinia Virus protein VP39"/>
    <property type="match status" value="1"/>
</dbReference>
<dbReference type="InterPro" id="IPR029063">
    <property type="entry name" value="SAM-dependent_MTases_sf"/>
</dbReference>
<evidence type="ECO:0000313" key="2">
    <source>
        <dbReference type="EMBL" id="SEQ27367.1"/>
    </source>
</evidence>
<dbReference type="GO" id="GO:0008168">
    <property type="term" value="F:methyltransferase activity"/>
    <property type="evidence" value="ECO:0007669"/>
    <property type="project" value="UniProtKB-KW"/>
</dbReference>
<keyword evidence="2" id="KW-0808">Transferase</keyword>
<dbReference type="RefSeq" id="WP_090063672.1">
    <property type="nucleotide sequence ID" value="NZ_FOFT01000002.1"/>
</dbReference>
<organism evidence="2 3">
    <name type="scientific">Lentzea flaviverrucosa</name>
    <dbReference type="NCBI Taxonomy" id="200379"/>
    <lineage>
        <taxon>Bacteria</taxon>
        <taxon>Bacillati</taxon>
        <taxon>Actinomycetota</taxon>
        <taxon>Actinomycetes</taxon>
        <taxon>Pseudonocardiales</taxon>
        <taxon>Pseudonocardiaceae</taxon>
        <taxon>Lentzea</taxon>
    </lineage>
</organism>
<dbReference type="InterPro" id="IPR041698">
    <property type="entry name" value="Methyltransf_25"/>
</dbReference>
<keyword evidence="2" id="KW-0489">Methyltransferase</keyword>
<dbReference type="InterPro" id="IPR050508">
    <property type="entry name" value="Methyltransf_Superfamily"/>
</dbReference>
<dbReference type="PANTHER" id="PTHR42912">
    <property type="entry name" value="METHYLTRANSFERASE"/>
    <property type="match status" value="1"/>
</dbReference>
<sequence length="226" mass="24666">MSSFVFMKLLETRAARYDLGMGLLSLGRIQDTYRAVALQVPEGSRVLEVGCGTGGVTAHLLERGCRVIGVDRSPGMLDIARRKLGTALDSGRLEVRVLNLIQLDNAIAESSVDCVVCCLVLSELSQAERRYALDQFCRLVRPGGTVVLADEVAPRSPGRRLLYRVVRMPMAVLTYLTTQTTTRHTGDLADALRERGLEAVEATTVHGQSFQIASGRKPACRLQPQP</sequence>
<proteinExistence type="predicted"/>
<dbReference type="GO" id="GO:0032259">
    <property type="term" value="P:methylation"/>
    <property type="evidence" value="ECO:0007669"/>
    <property type="project" value="UniProtKB-KW"/>
</dbReference>
<dbReference type="Proteomes" id="UP000199028">
    <property type="component" value="Unassembled WGS sequence"/>
</dbReference>
<dbReference type="EMBL" id="FOFT01000002">
    <property type="protein sequence ID" value="SEQ27367.1"/>
    <property type="molecule type" value="Genomic_DNA"/>
</dbReference>
<name>A0A1H9EP63_9PSEU</name>
<accession>A0A1H9EP63</accession>
<reference evidence="3" key="1">
    <citation type="submission" date="2016-10" db="EMBL/GenBank/DDBJ databases">
        <authorList>
            <person name="Varghese N."/>
            <person name="Submissions S."/>
        </authorList>
    </citation>
    <scope>NUCLEOTIDE SEQUENCE [LARGE SCALE GENOMIC DNA]</scope>
    <source>
        <strain evidence="3">CGMCC 4.578</strain>
    </source>
</reference>
<dbReference type="SUPFAM" id="SSF53335">
    <property type="entry name" value="S-adenosyl-L-methionine-dependent methyltransferases"/>
    <property type="match status" value="1"/>
</dbReference>
<feature type="domain" description="Methyltransferase" evidence="1">
    <location>
        <begin position="46"/>
        <end position="144"/>
    </location>
</feature>
<dbReference type="OrthoDB" id="9805171at2"/>
<evidence type="ECO:0000313" key="3">
    <source>
        <dbReference type="Proteomes" id="UP000199028"/>
    </source>
</evidence>